<dbReference type="AlphaFoldDB" id="A0A1Y1CMP5"/>
<dbReference type="OrthoDB" id="1120850at2"/>
<reference evidence="2 3" key="1">
    <citation type="journal article" date="2018" name="Mar. Genomics">
        <title>Complete genome sequence of Marinifilaceae bacterium strain SPP2, isolated from the Antarctic marine sediment.</title>
        <authorList>
            <person name="Watanabe M."/>
            <person name="Kojima H."/>
            <person name="Fukui M."/>
        </authorList>
    </citation>
    <scope>NUCLEOTIDE SEQUENCE [LARGE SCALE GENOMIC DNA]</scope>
    <source>
        <strain evidence="2 3">SPP2</strain>
    </source>
</reference>
<dbReference type="Proteomes" id="UP000218267">
    <property type="component" value="Chromosome"/>
</dbReference>
<organism evidence="2 3">
    <name type="scientific">Labilibaculum antarcticum</name>
    <dbReference type="NCBI Taxonomy" id="1717717"/>
    <lineage>
        <taxon>Bacteria</taxon>
        <taxon>Pseudomonadati</taxon>
        <taxon>Bacteroidota</taxon>
        <taxon>Bacteroidia</taxon>
        <taxon>Marinilabiliales</taxon>
        <taxon>Marinifilaceae</taxon>
        <taxon>Labilibaculum</taxon>
    </lineage>
</organism>
<dbReference type="Gene3D" id="2.60.40.3080">
    <property type="match status" value="1"/>
</dbReference>
<evidence type="ECO:0000313" key="3">
    <source>
        <dbReference type="Proteomes" id="UP000218267"/>
    </source>
</evidence>
<sequence>MKTKNTFKGLVLGVILFLGASSAFATGNIRINPYLDTDFSIVSIINPTESVLKMKIYDEAGNLYYSNKVNGGTSDQKLLDFSYLEDGTYKIVLTGKEDKLEKNFEIINSKQVAELGDEMTEKTLFRTEDNNLFVTYLSFENATFSISINDAFGNEVYTNSYASEPTFSKKFNVEALPKGDYKVRLVSDKKEYNYAFRK</sequence>
<proteinExistence type="predicted"/>
<feature type="signal peptide" evidence="1">
    <location>
        <begin position="1"/>
        <end position="25"/>
    </location>
</feature>
<dbReference type="RefSeq" id="WP_096431203.1">
    <property type="nucleotide sequence ID" value="NZ_AP018042.1"/>
</dbReference>
<evidence type="ECO:0000313" key="2">
    <source>
        <dbReference type="EMBL" id="BAX81625.1"/>
    </source>
</evidence>
<keyword evidence="1" id="KW-0732">Signal</keyword>
<gene>
    <name evidence="2" type="ORF">ALGA_3327</name>
</gene>
<dbReference type="KEGG" id="mbas:ALGA_3327"/>
<accession>A0A1Y1CMP5</accession>
<protein>
    <recommendedName>
        <fullName evidence="4">Secretion system C-terminal sorting domain-containing protein</fullName>
    </recommendedName>
</protein>
<feature type="chain" id="PRO_5012575750" description="Secretion system C-terminal sorting domain-containing protein" evidence="1">
    <location>
        <begin position="26"/>
        <end position="198"/>
    </location>
</feature>
<keyword evidence="3" id="KW-1185">Reference proteome</keyword>
<evidence type="ECO:0000256" key="1">
    <source>
        <dbReference type="SAM" id="SignalP"/>
    </source>
</evidence>
<evidence type="ECO:0008006" key="4">
    <source>
        <dbReference type="Google" id="ProtNLM"/>
    </source>
</evidence>
<dbReference type="EMBL" id="AP018042">
    <property type="protein sequence ID" value="BAX81625.1"/>
    <property type="molecule type" value="Genomic_DNA"/>
</dbReference>
<name>A0A1Y1CMP5_9BACT</name>
<reference evidence="3" key="2">
    <citation type="journal article" date="2020" name="Antonie Van Leeuwenhoek">
        <title>Labilibaculum antarcticum sp. nov., a novel facultative anaerobic, psychrotorelant bacterium isolated from marine sediment of Antarctica.</title>
        <authorList>
            <person name="Watanabe M."/>
            <person name="Kojima H."/>
            <person name="Fukui M."/>
        </authorList>
    </citation>
    <scope>NUCLEOTIDE SEQUENCE [LARGE SCALE GENOMIC DNA]</scope>
    <source>
        <strain evidence="3">SPP2</strain>
    </source>
</reference>